<evidence type="ECO:0000256" key="2">
    <source>
        <dbReference type="SAM" id="MobiDB-lite"/>
    </source>
</evidence>
<dbReference type="OrthoDB" id="5594612at2759"/>
<evidence type="ECO:0000313" key="4">
    <source>
        <dbReference type="Proteomes" id="UP000238350"/>
    </source>
</evidence>
<dbReference type="EMBL" id="NDIQ01000022">
    <property type="protein sequence ID" value="PRT55763.1"/>
    <property type="molecule type" value="Genomic_DNA"/>
</dbReference>
<evidence type="ECO:0000313" key="3">
    <source>
        <dbReference type="EMBL" id="PRT55763.1"/>
    </source>
</evidence>
<keyword evidence="1" id="KW-0175">Coiled coil</keyword>
<comment type="caution">
    <text evidence="3">The sequence shown here is derived from an EMBL/GenBank/DDBJ whole genome shotgun (WGS) entry which is preliminary data.</text>
</comment>
<evidence type="ECO:0000256" key="1">
    <source>
        <dbReference type="SAM" id="Coils"/>
    </source>
</evidence>
<dbReference type="Gene3D" id="1.20.1270.60">
    <property type="entry name" value="Arfaptin homology (AH) domain/BAR domain"/>
    <property type="match status" value="1"/>
</dbReference>
<dbReference type="RefSeq" id="XP_024665708.1">
    <property type="nucleotide sequence ID" value="XM_024809940.1"/>
</dbReference>
<dbReference type="InterPro" id="IPR027267">
    <property type="entry name" value="AH/BAR_dom_sf"/>
</dbReference>
<dbReference type="InterPro" id="IPR037470">
    <property type="entry name" value="IVY1"/>
</dbReference>
<feature type="coiled-coil region" evidence="1">
    <location>
        <begin position="144"/>
        <end position="174"/>
    </location>
</feature>
<dbReference type="PANTHER" id="PTHR38407">
    <property type="entry name" value="PROTEIN IVY1"/>
    <property type="match status" value="1"/>
</dbReference>
<feature type="compositionally biased region" description="Polar residues" evidence="2">
    <location>
        <begin position="379"/>
        <end position="390"/>
    </location>
</feature>
<gene>
    <name evidence="3" type="ORF">B9G98_03383</name>
</gene>
<feature type="region of interest" description="Disordered" evidence="2">
    <location>
        <begin position="366"/>
        <end position="390"/>
    </location>
</feature>
<feature type="compositionally biased region" description="Basic and acidic residues" evidence="2">
    <location>
        <begin position="1"/>
        <end position="18"/>
    </location>
</feature>
<feature type="compositionally biased region" description="Polar residues" evidence="2">
    <location>
        <begin position="21"/>
        <end position="30"/>
    </location>
</feature>
<reference evidence="3 4" key="1">
    <citation type="submission" date="2017-04" db="EMBL/GenBank/DDBJ databases">
        <title>Genome sequencing of [Candida] sorbophila.</title>
        <authorList>
            <person name="Ahn J.O."/>
        </authorList>
    </citation>
    <scope>NUCLEOTIDE SEQUENCE [LARGE SCALE GENOMIC DNA]</scope>
    <source>
        <strain evidence="3 4">DS02</strain>
    </source>
</reference>
<dbReference type="AlphaFoldDB" id="A0A2T0FL94"/>
<keyword evidence="4" id="KW-1185">Reference proteome</keyword>
<proteinExistence type="predicted"/>
<name>A0A2T0FL94_9ASCO</name>
<feature type="region of interest" description="Disordered" evidence="2">
    <location>
        <begin position="1"/>
        <end position="85"/>
    </location>
</feature>
<sequence>MVKANDEPSEGVGDHADGQADGSSSIQQIDSAEDMGPPADLPPGSPSSNLTSTPTAGCSPKRPKGSAEASLKVQNSPQQSGWFHPSVQSASKSLFRLFRSPSSTSIATMPVMASDTSRASFTDPMFGELERNGQTGNLLSPKDAKALSKSVDKVAEAAERYQEAIKAMAAASADLGTALEELSKNKGLEKASSGISAAGGLQLLVSNHAQLLAASVEEKFVEPSKRGLSNYKEDLKDREMSFQSELKHRTLTLRRAESLTQRQSRARHRNLATYRSTLLDLTSQIDDINRLKYEFLSDLYMSANDLGEQLERQVASMVTAEIEIYDSIARKGWSGNGLDHLIAGCPDPFEATDKDRDEHSEAIDVAVTTSPETGGPTRQAGSTSPPTNLFSVLPNTSILPKHEDEFPAFNDHDYDLHNPHRLPVNGGA</sequence>
<dbReference type="GO" id="GO:0005543">
    <property type="term" value="F:phospholipid binding"/>
    <property type="evidence" value="ECO:0007669"/>
    <property type="project" value="InterPro"/>
</dbReference>
<feature type="compositionally biased region" description="Polar residues" evidence="2">
    <location>
        <begin position="72"/>
        <end position="85"/>
    </location>
</feature>
<dbReference type="STRING" id="45607.A0A2T0FL94"/>
<dbReference type="GO" id="GO:0000329">
    <property type="term" value="C:fungal-type vacuole membrane"/>
    <property type="evidence" value="ECO:0007669"/>
    <property type="project" value="InterPro"/>
</dbReference>
<dbReference type="PANTHER" id="PTHR38407:SF1">
    <property type="entry name" value="PROTEIN IVY1"/>
    <property type="match status" value="1"/>
</dbReference>
<dbReference type="Proteomes" id="UP000238350">
    <property type="component" value="Unassembled WGS sequence"/>
</dbReference>
<dbReference type="GeneID" id="36517131"/>
<feature type="compositionally biased region" description="Polar residues" evidence="2">
    <location>
        <begin position="46"/>
        <end position="56"/>
    </location>
</feature>
<dbReference type="GO" id="GO:0042144">
    <property type="term" value="P:vacuole fusion, non-autophagic"/>
    <property type="evidence" value="ECO:0007669"/>
    <property type="project" value="InterPro"/>
</dbReference>
<accession>A0A2T0FL94</accession>
<organism evidence="3 4">
    <name type="scientific">Wickerhamiella sorbophila</name>
    <dbReference type="NCBI Taxonomy" id="45607"/>
    <lineage>
        <taxon>Eukaryota</taxon>
        <taxon>Fungi</taxon>
        <taxon>Dikarya</taxon>
        <taxon>Ascomycota</taxon>
        <taxon>Saccharomycotina</taxon>
        <taxon>Dipodascomycetes</taxon>
        <taxon>Dipodascales</taxon>
        <taxon>Trichomonascaceae</taxon>
        <taxon>Wickerhamiella</taxon>
    </lineage>
</organism>
<protein>
    <submittedName>
        <fullName evidence="3">Protein IVY1</fullName>
    </submittedName>
</protein>